<proteinExistence type="predicted"/>
<dbReference type="Pfam" id="PF26479">
    <property type="entry name" value="DUF8152"/>
    <property type="match status" value="1"/>
</dbReference>
<evidence type="ECO:0000313" key="3">
    <source>
        <dbReference type="Proteomes" id="UP001596395"/>
    </source>
</evidence>
<gene>
    <name evidence="2" type="ORF">ACFQGB_17610</name>
</gene>
<reference evidence="2 3" key="1">
    <citation type="journal article" date="2019" name="Int. J. Syst. Evol. Microbiol.">
        <title>The Global Catalogue of Microorganisms (GCM) 10K type strain sequencing project: providing services to taxonomists for standard genome sequencing and annotation.</title>
        <authorList>
            <consortium name="The Broad Institute Genomics Platform"/>
            <consortium name="The Broad Institute Genome Sequencing Center for Infectious Disease"/>
            <person name="Wu L."/>
            <person name="Ma J."/>
        </authorList>
    </citation>
    <scope>NUCLEOTIDE SEQUENCE [LARGE SCALE GENOMIC DNA]</scope>
    <source>
        <strain evidence="2 3">GX26</strain>
    </source>
</reference>
<dbReference type="EMBL" id="JBHSXN010000003">
    <property type="protein sequence ID" value="MFC6954686.1"/>
    <property type="molecule type" value="Genomic_DNA"/>
</dbReference>
<comment type="caution">
    <text evidence="2">The sequence shown here is derived from an EMBL/GenBank/DDBJ whole genome shotgun (WGS) entry which is preliminary data.</text>
</comment>
<evidence type="ECO:0000259" key="1">
    <source>
        <dbReference type="Pfam" id="PF26479"/>
    </source>
</evidence>
<feature type="domain" description="DUF8152" evidence="1">
    <location>
        <begin position="10"/>
        <end position="90"/>
    </location>
</feature>
<name>A0ABD5VKY8_9EURY</name>
<accession>A0ABD5VKY8</accession>
<sequence>MPTDDVTDLVATLHSHLEATGEQPVAPKESRWLGEAEAIAADLRYADDLAPSTVRERASKVERLLAEVEDTGSPDADEHVAAARRCLDRLDGALEEAA</sequence>
<protein>
    <recommendedName>
        <fullName evidence="1">DUF8152 domain-containing protein</fullName>
    </recommendedName>
</protein>
<keyword evidence="3" id="KW-1185">Reference proteome</keyword>
<evidence type="ECO:0000313" key="2">
    <source>
        <dbReference type="EMBL" id="MFC6954686.1"/>
    </source>
</evidence>
<organism evidence="2 3">
    <name type="scientific">Halorubellus litoreus</name>
    <dbReference type="NCBI Taxonomy" id="755308"/>
    <lineage>
        <taxon>Archaea</taxon>
        <taxon>Methanobacteriati</taxon>
        <taxon>Methanobacteriota</taxon>
        <taxon>Stenosarchaea group</taxon>
        <taxon>Halobacteria</taxon>
        <taxon>Halobacteriales</taxon>
        <taxon>Halorubellaceae</taxon>
        <taxon>Halorubellus</taxon>
    </lineage>
</organism>
<dbReference type="RefSeq" id="WP_227133177.1">
    <property type="nucleotide sequence ID" value="NZ_JAZAQL010000003.1"/>
</dbReference>
<dbReference type="InterPro" id="IPR058465">
    <property type="entry name" value="DUF8152"/>
</dbReference>
<dbReference type="Proteomes" id="UP001596395">
    <property type="component" value="Unassembled WGS sequence"/>
</dbReference>
<dbReference type="AlphaFoldDB" id="A0ABD5VKY8"/>